<dbReference type="InterPro" id="IPR001878">
    <property type="entry name" value="Znf_CCHC"/>
</dbReference>
<reference evidence="4" key="1">
    <citation type="submission" date="2017-09" db="EMBL/GenBank/DDBJ databases">
        <title>Contemporary evolution of a Lepidopteran species, Heliothis virescens, in response to modern agricultural practices.</title>
        <authorList>
            <person name="Fritz M.L."/>
            <person name="Deyonke A.M."/>
            <person name="Papanicolaou A."/>
            <person name="Micinski S."/>
            <person name="Westbrook J."/>
            <person name="Gould F."/>
        </authorList>
    </citation>
    <scope>NUCLEOTIDE SEQUENCE [LARGE SCALE GENOMIC DNA]</scope>
    <source>
        <strain evidence="4">HvINT-</strain>
        <tissue evidence="4">Whole body</tissue>
    </source>
</reference>
<keyword evidence="1" id="KW-0862">Zinc</keyword>
<feature type="region of interest" description="Disordered" evidence="2">
    <location>
        <begin position="93"/>
        <end position="120"/>
    </location>
</feature>
<dbReference type="AlphaFoldDB" id="A0A2A4IZJ4"/>
<accession>A0A2A4IZJ4</accession>
<keyword evidence="1" id="KW-0863">Zinc-finger</keyword>
<sequence length="191" mass="21562">MSVGKVGKIREFDVKSGNWTLYEERLQMFFKVNKVEKDMWLPMLITGAGAGGCTACGWRGHSKDECRYKHFVCSKCKQSGHLRRVCPRMEANRGRGKRRGVNHVDANTSDHPRAGAGDSSSDELEEELHQLCLSGYNPVNHSVYKMSDTVDRLLNRYKELFSEGLGRFTGGKATLRLREGATPVFCQHYSN</sequence>
<dbReference type="SMART" id="SM00343">
    <property type="entry name" value="ZnF_C2HC"/>
    <property type="match status" value="2"/>
</dbReference>
<dbReference type="EMBL" id="NWSH01004950">
    <property type="protein sequence ID" value="PCG64562.1"/>
    <property type="molecule type" value="Genomic_DNA"/>
</dbReference>
<keyword evidence="1" id="KW-0479">Metal-binding</keyword>
<dbReference type="SUPFAM" id="SSF57756">
    <property type="entry name" value="Retrovirus zinc finger-like domains"/>
    <property type="match status" value="1"/>
</dbReference>
<comment type="caution">
    <text evidence="4">The sequence shown here is derived from an EMBL/GenBank/DDBJ whole genome shotgun (WGS) entry which is preliminary data.</text>
</comment>
<evidence type="ECO:0000256" key="1">
    <source>
        <dbReference type="PROSITE-ProRule" id="PRU00047"/>
    </source>
</evidence>
<dbReference type="Gene3D" id="4.10.60.10">
    <property type="entry name" value="Zinc finger, CCHC-type"/>
    <property type="match status" value="1"/>
</dbReference>
<dbReference type="PROSITE" id="PS50158">
    <property type="entry name" value="ZF_CCHC"/>
    <property type="match status" value="1"/>
</dbReference>
<dbReference type="InterPro" id="IPR036875">
    <property type="entry name" value="Znf_CCHC_sf"/>
</dbReference>
<name>A0A2A4IZJ4_HELVI</name>
<proteinExistence type="predicted"/>
<dbReference type="GO" id="GO:0008270">
    <property type="term" value="F:zinc ion binding"/>
    <property type="evidence" value="ECO:0007669"/>
    <property type="project" value="UniProtKB-KW"/>
</dbReference>
<evidence type="ECO:0000256" key="2">
    <source>
        <dbReference type="SAM" id="MobiDB-lite"/>
    </source>
</evidence>
<evidence type="ECO:0000259" key="3">
    <source>
        <dbReference type="PROSITE" id="PS50158"/>
    </source>
</evidence>
<evidence type="ECO:0000313" key="4">
    <source>
        <dbReference type="EMBL" id="PCG64562.1"/>
    </source>
</evidence>
<dbReference type="GO" id="GO:0003676">
    <property type="term" value="F:nucleic acid binding"/>
    <property type="evidence" value="ECO:0007669"/>
    <property type="project" value="InterPro"/>
</dbReference>
<protein>
    <recommendedName>
        <fullName evidence="3">CCHC-type domain-containing protein</fullName>
    </recommendedName>
</protein>
<feature type="domain" description="CCHC-type" evidence="3">
    <location>
        <begin position="73"/>
        <end position="88"/>
    </location>
</feature>
<gene>
    <name evidence="4" type="ORF">B5V51_10473</name>
</gene>
<organism evidence="4">
    <name type="scientific">Heliothis virescens</name>
    <name type="common">Tobacco budworm moth</name>
    <dbReference type="NCBI Taxonomy" id="7102"/>
    <lineage>
        <taxon>Eukaryota</taxon>
        <taxon>Metazoa</taxon>
        <taxon>Ecdysozoa</taxon>
        <taxon>Arthropoda</taxon>
        <taxon>Hexapoda</taxon>
        <taxon>Insecta</taxon>
        <taxon>Pterygota</taxon>
        <taxon>Neoptera</taxon>
        <taxon>Endopterygota</taxon>
        <taxon>Lepidoptera</taxon>
        <taxon>Glossata</taxon>
        <taxon>Ditrysia</taxon>
        <taxon>Noctuoidea</taxon>
        <taxon>Noctuidae</taxon>
        <taxon>Heliothinae</taxon>
        <taxon>Heliothis</taxon>
    </lineage>
</organism>